<dbReference type="InterPro" id="IPR000014">
    <property type="entry name" value="PAS"/>
</dbReference>
<comment type="caution">
    <text evidence="1">The sequence shown here is derived from an EMBL/GenBank/DDBJ whole genome shotgun (WGS) entry which is preliminary data.</text>
</comment>
<dbReference type="CDD" id="cd01948">
    <property type="entry name" value="EAL"/>
    <property type="match status" value="1"/>
</dbReference>
<dbReference type="SMART" id="SM00052">
    <property type="entry name" value="EAL"/>
    <property type="match status" value="1"/>
</dbReference>
<protein>
    <submittedName>
        <fullName evidence="1">Putative signal transduction protein</fullName>
    </submittedName>
</protein>
<dbReference type="AlphaFoldDB" id="F3L1T6"/>
<dbReference type="SMART" id="SM00267">
    <property type="entry name" value="GGDEF"/>
    <property type="match status" value="1"/>
</dbReference>
<sequence length="638" mass="72304">MNESTEDPKVAYLRKRLELEKSARQQAEGLLESKSRELFEINKILERSNEQLDEQVQQRTSALLAQTKLAEDNASRLNSAVERLEIILTAARAVSWTYDITHHTFRVNGGDTSLLQFKLDEVVDFKKLKQALHPDDHAIFRETFSELSYLKSKIDIRLRFKDQDDQYRWFALSAVMSRSEAQDPILLGALIDVQDHVKREEEAWALSNIDSLTQVANRHYFEQLFAKAKQQSQDFGTGFTLGLVDINEFRLINESFGQRTADWTLQALADLLVDRFEDKGSIARLAADEFVILFNSDVKATQAFDHLEQLVTSIDHFELNNGERVAITLSAGAACFPYDGQQFDNLLQAVQTANQQSKQSRFSSPKCVMYHPGMDVSRQRDRNIRQNLHRAVTQDEFSFALQPLATKDGKWLAAEALLRWTKGPRYCSTLDFITVAESCGLILPIGEWVIKNAIQQLSAIQKIRPDFWLSINISPAQFQHQDLASTIQGAAEGTEVDLSRLAIEVTESLFLDDLTRVQNSLDRIKALGCTIAIDDFGSGYSSLGYVQQLPIDYIKIDKRFVDQITEHSESHNITKAIIDMSHSLHSKVVAEGVETLLQVEALAALNCDAMQGYYFARPMAPEQFLAELKHNSERFVAE</sequence>
<proteinExistence type="predicted"/>
<dbReference type="InterPro" id="IPR029787">
    <property type="entry name" value="Nucleotide_cyclase"/>
</dbReference>
<dbReference type="SUPFAM" id="SSF55073">
    <property type="entry name" value="Nucleotide cyclase"/>
    <property type="match status" value="1"/>
</dbReference>
<dbReference type="SUPFAM" id="SSF141868">
    <property type="entry name" value="EAL domain-like"/>
    <property type="match status" value="1"/>
</dbReference>
<dbReference type="PANTHER" id="PTHR44757:SF2">
    <property type="entry name" value="BIOFILM ARCHITECTURE MAINTENANCE PROTEIN MBAA"/>
    <property type="match status" value="1"/>
</dbReference>
<dbReference type="eggNOG" id="COG5001">
    <property type="taxonomic scope" value="Bacteria"/>
</dbReference>
<keyword evidence="2" id="KW-1185">Reference proteome</keyword>
<dbReference type="Gene3D" id="3.30.70.270">
    <property type="match status" value="1"/>
</dbReference>
<dbReference type="OrthoDB" id="6597954at2"/>
<dbReference type="RefSeq" id="WP_009575723.1">
    <property type="nucleotide sequence ID" value="NZ_AEIG01000035.1"/>
</dbReference>
<organism evidence="1 2">
    <name type="scientific">Aequoribacter fuscus</name>
    <dbReference type="NCBI Taxonomy" id="2518989"/>
    <lineage>
        <taxon>Bacteria</taxon>
        <taxon>Pseudomonadati</taxon>
        <taxon>Pseudomonadota</taxon>
        <taxon>Gammaproteobacteria</taxon>
        <taxon>Cellvibrionales</taxon>
        <taxon>Halieaceae</taxon>
        <taxon>Aequoribacter</taxon>
    </lineage>
</organism>
<evidence type="ECO:0000313" key="2">
    <source>
        <dbReference type="Proteomes" id="UP000005615"/>
    </source>
</evidence>
<dbReference type="InterPro" id="IPR043128">
    <property type="entry name" value="Rev_trsase/Diguanyl_cyclase"/>
</dbReference>
<dbReference type="NCBIfam" id="TIGR00254">
    <property type="entry name" value="GGDEF"/>
    <property type="match status" value="1"/>
</dbReference>
<dbReference type="InterPro" id="IPR000160">
    <property type="entry name" value="GGDEF_dom"/>
</dbReference>
<dbReference type="CDD" id="cd01949">
    <property type="entry name" value="GGDEF"/>
    <property type="match status" value="1"/>
</dbReference>
<dbReference type="EMBL" id="AEIG01000035">
    <property type="protein sequence ID" value="EGG29698.1"/>
    <property type="molecule type" value="Genomic_DNA"/>
</dbReference>
<dbReference type="PANTHER" id="PTHR44757">
    <property type="entry name" value="DIGUANYLATE CYCLASE DGCP"/>
    <property type="match status" value="1"/>
</dbReference>
<dbReference type="PROSITE" id="PS50887">
    <property type="entry name" value="GGDEF"/>
    <property type="match status" value="1"/>
</dbReference>
<dbReference type="PROSITE" id="PS50883">
    <property type="entry name" value="EAL"/>
    <property type="match status" value="1"/>
</dbReference>
<evidence type="ECO:0000313" key="1">
    <source>
        <dbReference type="EMBL" id="EGG29698.1"/>
    </source>
</evidence>
<name>F3L1T6_9GAMM</name>
<dbReference type="Pfam" id="PF00990">
    <property type="entry name" value="GGDEF"/>
    <property type="match status" value="1"/>
</dbReference>
<dbReference type="InterPro" id="IPR035919">
    <property type="entry name" value="EAL_sf"/>
</dbReference>
<dbReference type="Gene3D" id="3.30.450.20">
    <property type="entry name" value="PAS domain"/>
    <property type="match status" value="1"/>
</dbReference>
<dbReference type="SUPFAM" id="SSF55785">
    <property type="entry name" value="PYP-like sensor domain (PAS domain)"/>
    <property type="match status" value="1"/>
</dbReference>
<dbReference type="Pfam" id="PF00563">
    <property type="entry name" value="EAL"/>
    <property type="match status" value="1"/>
</dbReference>
<dbReference type="Proteomes" id="UP000005615">
    <property type="component" value="Unassembled WGS sequence"/>
</dbReference>
<dbReference type="Gene3D" id="3.20.20.450">
    <property type="entry name" value="EAL domain"/>
    <property type="match status" value="1"/>
</dbReference>
<accession>F3L1T6</accession>
<reference evidence="1 2" key="1">
    <citation type="journal article" date="2011" name="J. Bacteriol.">
        <title>Genome sequence of strain IMCC3088, a proteorhodopsin-containing marine bacterium belonging to the OM60/NOR5 clade.</title>
        <authorList>
            <person name="Jang Y."/>
            <person name="Oh H.M."/>
            <person name="Kang I."/>
            <person name="Lee K."/>
            <person name="Yang S.J."/>
            <person name="Cho J.C."/>
        </authorList>
    </citation>
    <scope>NUCLEOTIDE SEQUENCE [LARGE SCALE GENOMIC DNA]</scope>
    <source>
        <strain evidence="1 2">IMCC3088</strain>
    </source>
</reference>
<dbReference type="InterPro" id="IPR052155">
    <property type="entry name" value="Biofilm_reg_signaling"/>
</dbReference>
<gene>
    <name evidence="1" type="ORF">IMCC3088_1426</name>
</gene>
<dbReference type="InterPro" id="IPR001633">
    <property type="entry name" value="EAL_dom"/>
</dbReference>
<dbReference type="STRING" id="2518989.IMCC3088_1426"/>
<dbReference type="InterPro" id="IPR035965">
    <property type="entry name" value="PAS-like_dom_sf"/>
</dbReference>
<dbReference type="CDD" id="cd00130">
    <property type="entry name" value="PAS"/>
    <property type="match status" value="1"/>
</dbReference>